<accession>A0ACB9PML1</accession>
<comment type="caution">
    <text evidence="1">The sequence shown here is derived from an EMBL/GenBank/DDBJ whole genome shotgun (WGS) entry which is preliminary data.</text>
</comment>
<reference evidence="1 2" key="1">
    <citation type="journal article" date="2022" name="DNA Res.">
        <title>Chromosomal-level genome assembly of the orchid tree Bauhinia variegata (Leguminosae; Cercidoideae) supports the allotetraploid origin hypothesis of Bauhinia.</title>
        <authorList>
            <person name="Zhong Y."/>
            <person name="Chen Y."/>
            <person name="Zheng D."/>
            <person name="Pang J."/>
            <person name="Liu Y."/>
            <person name="Luo S."/>
            <person name="Meng S."/>
            <person name="Qian L."/>
            <person name="Wei D."/>
            <person name="Dai S."/>
            <person name="Zhou R."/>
        </authorList>
    </citation>
    <scope>NUCLEOTIDE SEQUENCE [LARGE SCALE GENOMIC DNA]</scope>
    <source>
        <strain evidence="1">BV-YZ2020</strain>
    </source>
</reference>
<proteinExistence type="predicted"/>
<gene>
    <name evidence="1" type="ORF">L6164_010243</name>
</gene>
<protein>
    <submittedName>
        <fullName evidence="1">Uncharacterized protein</fullName>
    </submittedName>
</protein>
<sequence>MASSKLCPLPRISILVLLLSLFAYLASAATTTTTPSPSPTTPVSTGTVCQSTPDPSYCKSVLPSQNGNVYDYGRISVKKSLSQAQKFLNLVDKYLGKRSALSVTAVRALEDCRTLGELSYDFLSSSFQTVNKTTTFLPSFQADNIQTLLSAILTNQQTCLDGLKDTASAWSVRNGLSAPLSNDTKLYSVSLALFTKGWVPKTKKKANAAGLPRTNNRKLIGFQNGHLPLKMSTRTRAIYESVSRRNLIQSPVGLDVLIKDMVTVRQDGSGNFTTINDALAAAPNRSSTDNTGYFLIYVTAGVYEEYVSIDKKKAYLMMVGDGINKTIITGNHNVVDGWTTFNSATFAVVAPGFVAVNMTFRNTAGASKHQAVAVRNGADLSTFYSCSFEGYQDTLYTHSLRQFYRECDIYGTVDFIFGNAAVVFQNCNLYPRLPMSGQFNAITAQGRTDPNQNTGTSIHNCAIRAADDLAASTGAAATYLGRPWKEYSRTVYMQTFIDSVVDAAGWRAWDGDFALSTLYYAEYDNSGLGSDTSKRVTWPGYHLINATDASNFTVSNFLLGDDWLPKTGITYNSGLI</sequence>
<organism evidence="1 2">
    <name type="scientific">Bauhinia variegata</name>
    <name type="common">Purple orchid tree</name>
    <name type="synonym">Phanera variegata</name>
    <dbReference type="NCBI Taxonomy" id="167791"/>
    <lineage>
        <taxon>Eukaryota</taxon>
        <taxon>Viridiplantae</taxon>
        <taxon>Streptophyta</taxon>
        <taxon>Embryophyta</taxon>
        <taxon>Tracheophyta</taxon>
        <taxon>Spermatophyta</taxon>
        <taxon>Magnoliopsida</taxon>
        <taxon>eudicotyledons</taxon>
        <taxon>Gunneridae</taxon>
        <taxon>Pentapetalae</taxon>
        <taxon>rosids</taxon>
        <taxon>fabids</taxon>
        <taxon>Fabales</taxon>
        <taxon>Fabaceae</taxon>
        <taxon>Cercidoideae</taxon>
        <taxon>Cercideae</taxon>
        <taxon>Bauhiniinae</taxon>
        <taxon>Bauhinia</taxon>
    </lineage>
</organism>
<evidence type="ECO:0000313" key="1">
    <source>
        <dbReference type="EMBL" id="KAI4349683.1"/>
    </source>
</evidence>
<name>A0ACB9PML1_BAUVA</name>
<dbReference type="EMBL" id="CM039429">
    <property type="protein sequence ID" value="KAI4349683.1"/>
    <property type="molecule type" value="Genomic_DNA"/>
</dbReference>
<keyword evidence="2" id="KW-1185">Reference proteome</keyword>
<dbReference type="Proteomes" id="UP000828941">
    <property type="component" value="Chromosome 4"/>
</dbReference>
<evidence type="ECO:0000313" key="2">
    <source>
        <dbReference type="Proteomes" id="UP000828941"/>
    </source>
</evidence>